<dbReference type="EMBL" id="DS113940">
    <property type="protein sequence ID" value="EAX92923.1"/>
    <property type="molecule type" value="Genomic_DNA"/>
</dbReference>
<reference evidence="2" key="1">
    <citation type="submission" date="2006-10" db="EMBL/GenBank/DDBJ databases">
        <authorList>
            <person name="Amadeo P."/>
            <person name="Zhao Q."/>
            <person name="Wortman J."/>
            <person name="Fraser-Liggett C."/>
            <person name="Carlton J."/>
        </authorList>
    </citation>
    <scope>NUCLEOTIDE SEQUENCE</scope>
    <source>
        <strain evidence="2">G3</strain>
    </source>
</reference>
<feature type="compositionally biased region" description="Polar residues" evidence="1">
    <location>
        <begin position="206"/>
        <end position="219"/>
    </location>
</feature>
<feature type="compositionally biased region" description="Basic and acidic residues" evidence="1">
    <location>
        <begin position="220"/>
        <end position="251"/>
    </location>
</feature>
<dbReference type="AlphaFoldDB" id="A2FQ88"/>
<dbReference type="RefSeq" id="XP_001305853.1">
    <property type="nucleotide sequence ID" value="XM_001305852.1"/>
</dbReference>
<evidence type="ECO:0000313" key="2">
    <source>
        <dbReference type="EMBL" id="EAX92923.1"/>
    </source>
</evidence>
<organism evidence="2 3">
    <name type="scientific">Trichomonas vaginalis (strain ATCC PRA-98 / G3)</name>
    <dbReference type="NCBI Taxonomy" id="412133"/>
    <lineage>
        <taxon>Eukaryota</taxon>
        <taxon>Metamonada</taxon>
        <taxon>Parabasalia</taxon>
        <taxon>Trichomonadida</taxon>
        <taxon>Trichomonadidae</taxon>
        <taxon>Trichomonas</taxon>
    </lineage>
</organism>
<dbReference type="InParanoid" id="A2FQ88"/>
<name>A2FQ88_TRIV3</name>
<dbReference type="Proteomes" id="UP000001542">
    <property type="component" value="Unassembled WGS sequence"/>
</dbReference>
<sequence>MNGCHPNEEEQIMEDPEYEYYDLVCHSRYNQFEIFIPDFVLDYLKTVEYPKCYKYRGLSAHSYSPYLVPFTKGIDLTEEDLDSLTRISIHTFLNEYNVNDPIFFLEELCSISVEIDFFVLPFLSKPSVNAPNDIIKFMEIFSKQARVKEDFQYYFAFPYDYESETNTKDRCKVLPLRYDYSQLEIDNPFKKVLDCLKIIHHDNKPDSQVNDESNNQSDSQVRDESNKQLDSQVRDESNKTLDSSGKSKDQGTDSIYRHQNHFCNIT</sequence>
<protein>
    <submittedName>
        <fullName evidence="2">Uncharacterized protein</fullName>
    </submittedName>
</protein>
<gene>
    <name evidence="2" type="ORF">TVAG_335850</name>
</gene>
<proteinExistence type="predicted"/>
<keyword evidence="3" id="KW-1185">Reference proteome</keyword>
<dbReference type="VEuPathDB" id="TrichDB:TVAG_335850"/>
<reference evidence="2" key="2">
    <citation type="journal article" date="2007" name="Science">
        <title>Draft genome sequence of the sexually transmitted pathogen Trichomonas vaginalis.</title>
        <authorList>
            <person name="Carlton J.M."/>
            <person name="Hirt R.P."/>
            <person name="Silva J.C."/>
            <person name="Delcher A.L."/>
            <person name="Schatz M."/>
            <person name="Zhao Q."/>
            <person name="Wortman J.R."/>
            <person name="Bidwell S.L."/>
            <person name="Alsmark U.C.M."/>
            <person name="Besteiro S."/>
            <person name="Sicheritz-Ponten T."/>
            <person name="Noel C.J."/>
            <person name="Dacks J.B."/>
            <person name="Foster P.G."/>
            <person name="Simillion C."/>
            <person name="Van de Peer Y."/>
            <person name="Miranda-Saavedra D."/>
            <person name="Barton G.J."/>
            <person name="Westrop G.D."/>
            <person name="Mueller S."/>
            <person name="Dessi D."/>
            <person name="Fiori P.L."/>
            <person name="Ren Q."/>
            <person name="Paulsen I."/>
            <person name="Zhang H."/>
            <person name="Bastida-Corcuera F.D."/>
            <person name="Simoes-Barbosa A."/>
            <person name="Brown M.T."/>
            <person name="Hayes R.D."/>
            <person name="Mukherjee M."/>
            <person name="Okumura C.Y."/>
            <person name="Schneider R."/>
            <person name="Smith A.J."/>
            <person name="Vanacova S."/>
            <person name="Villalvazo M."/>
            <person name="Haas B.J."/>
            <person name="Pertea M."/>
            <person name="Feldblyum T.V."/>
            <person name="Utterback T.R."/>
            <person name="Shu C.L."/>
            <person name="Osoegawa K."/>
            <person name="de Jong P.J."/>
            <person name="Hrdy I."/>
            <person name="Horvathova L."/>
            <person name="Zubacova Z."/>
            <person name="Dolezal P."/>
            <person name="Malik S.B."/>
            <person name="Logsdon J.M. Jr."/>
            <person name="Henze K."/>
            <person name="Gupta A."/>
            <person name="Wang C.C."/>
            <person name="Dunne R.L."/>
            <person name="Upcroft J.A."/>
            <person name="Upcroft P."/>
            <person name="White O."/>
            <person name="Salzberg S.L."/>
            <person name="Tang P."/>
            <person name="Chiu C.-H."/>
            <person name="Lee Y.-S."/>
            <person name="Embley T.M."/>
            <person name="Coombs G.H."/>
            <person name="Mottram J.C."/>
            <person name="Tachezy J."/>
            <person name="Fraser-Liggett C.M."/>
            <person name="Johnson P.J."/>
        </authorList>
    </citation>
    <scope>NUCLEOTIDE SEQUENCE [LARGE SCALE GENOMIC DNA]</scope>
    <source>
        <strain evidence="2">G3</strain>
    </source>
</reference>
<dbReference type="KEGG" id="tva:4750638"/>
<dbReference type="VEuPathDB" id="TrichDB:TVAGG3_0713720"/>
<feature type="region of interest" description="Disordered" evidence="1">
    <location>
        <begin position="204"/>
        <end position="255"/>
    </location>
</feature>
<evidence type="ECO:0000256" key="1">
    <source>
        <dbReference type="SAM" id="MobiDB-lite"/>
    </source>
</evidence>
<evidence type="ECO:0000313" key="3">
    <source>
        <dbReference type="Proteomes" id="UP000001542"/>
    </source>
</evidence>
<accession>A2FQ88</accession>